<protein>
    <recommendedName>
        <fullName evidence="1">Tf2-1-like SH3-like domain-containing protein</fullName>
    </recommendedName>
</protein>
<dbReference type="PaxDb" id="4097-A0A1S3XKA9"/>
<accession>A0A1S3XKA9</accession>
<dbReference type="PANTHER" id="PTHR46148">
    <property type="entry name" value="CHROMO DOMAIN-CONTAINING PROTEIN"/>
    <property type="match status" value="1"/>
</dbReference>
<dbReference type="Pfam" id="PF24626">
    <property type="entry name" value="SH3_Tf2-1"/>
    <property type="match status" value="1"/>
</dbReference>
<feature type="domain" description="Tf2-1-like SH3-like" evidence="1">
    <location>
        <begin position="75"/>
        <end position="126"/>
    </location>
</feature>
<dbReference type="STRING" id="4097.A0A1S3XKA9"/>
<sequence length="182" mass="20659">MAEFWYNTNYQSAIGMTPFKALYGFDHPQPSFELVAQTRLESVDQILRERQLLNKILKDNLTNAQNRIKHYADSKRMAIRRNLKLAAKFYGAFEVLRKIGKVAYVLKLPLGSKIHPVFHVSQLKKAVGNHVQPSKEPPICTDDGQVLTEPVAILGRRIMKKGNKGATQVLAQWENLSKDEAT</sequence>
<gene>
    <name evidence="2" type="primary">LOC107765915</name>
</gene>
<dbReference type="AlphaFoldDB" id="A0A1S3XKA9"/>
<dbReference type="PANTHER" id="PTHR46148:SF52">
    <property type="entry name" value="OS04G0603800 PROTEIN"/>
    <property type="match status" value="1"/>
</dbReference>
<dbReference type="InterPro" id="IPR016197">
    <property type="entry name" value="Chromo-like_dom_sf"/>
</dbReference>
<dbReference type="InterPro" id="IPR056924">
    <property type="entry name" value="SH3_Tf2-1"/>
</dbReference>
<dbReference type="SUPFAM" id="SSF54160">
    <property type="entry name" value="Chromo domain-like"/>
    <property type="match status" value="1"/>
</dbReference>
<dbReference type="RefSeq" id="XP_016440102.1">
    <property type="nucleotide sequence ID" value="XM_016584616.1"/>
</dbReference>
<name>A0A1S3XKA9_TOBAC</name>
<proteinExistence type="predicted"/>
<dbReference type="OrthoDB" id="1303160at2759"/>
<evidence type="ECO:0000259" key="1">
    <source>
        <dbReference type="Pfam" id="PF24626"/>
    </source>
</evidence>
<evidence type="ECO:0000313" key="2">
    <source>
        <dbReference type="RefSeq" id="XP_016440102.1"/>
    </source>
</evidence>
<dbReference type="KEGG" id="nta:107765915"/>
<dbReference type="OMA" id="SKEPPIC"/>
<reference evidence="2" key="1">
    <citation type="submission" date="2025-08" db="UniProtKB">
        <authorList>
            <consortium name="RefSeq"/>
        </authorList>
    </citation>
    <scope>IDENTIFICATION</scope>
</reference>
<organism evidence="2">
    <name type="scientific">Nicotiana tabacum</name>
    <name type="common">Common tobacco</name>
    <dbReference type="NCBI Taxonomy" id="4097"/>
    <lineage>
        <taxon>Eukaryota</taxon>
        <taxon>Viridiplantae</taxon>
        <taxon>Streptophyta</taxon>
        <taxon>Embryophyta</taxon>
        <taxon>Tracheophyta</taxon>
        <taxon>Spermatophyta</taxon>
        <taxon>Magnoliopsida</taxon>
        <taxon>eudicotyledons</taxon>
        <taxon>Gunneridae</taxon>
        <taxon>Pentapetalae</taxon>
        <taxon>asterids</taxon>
        <taxon>lamiids</taxon>
        <taxon>Solanales</taxon>
        <taxon>Solanaceae</taxon>
        <taxon>Nicotianoideae</taxon>
        <taxon>Nicotianeae</taxon>
        <taxon>Nicotiana</taxon>
    </lineage>
</organism>